<proteinExistence type="predicted"/>
<name>A0A101I024_UNCT6</name>
<evidence type="ECO:0000313" key="2">
    <source>
        <dbReference type="Proteomes" id="UP000053467"/>
    </source>
</evidence>
<dbReference type="GO" id="GO:0004713">
    <property type="term" value="F:protein tyrosine kinase activity"/>
    <property type="evidence" value="ECO:0007669"/>
    <property type="project" value="TreeGrafter"/>
</dbReference>
<dbReference type="EMBL" id="LGGX01000024">
    <property type="protein sequence ID" value="KUK86253.1"/>
    <property type="molecule type" value="Genomic_DNA"/>
</dbReference>
<dbReference type="PANTHER" id="PTHR43434">
    <property type="entry name" value="PHOSPHOGLYCOLATE PHOSPHATASE"/>
    <property type="match status" value="1"/>
</dbReference>
<dbReference type="Gene3D" id="3.40.50.1000">
    <property type="entry name" value="HAD superfamily/HAD-like"/>
    <property type="match status" value="1"/>
</dbReference>
<dbReference type="Proteomes" id="UP000053467">
    <property type="component" value="Unassembled WGS sequence"/>
</dbReference>
<evidence type="ECO:0000313" key="1">
    <source>
        <dbReference type="EMBL" id="KUK86253.1"/>
    </source>
</evidence>
<comment type="caution">
    <text evidence="1">The sequence shown here is derived from an EMBL/GenBank/DDBJ whole genome shotgun (WGS) entry which is preliminary data.</text>
</comment>
<dbReference type="GO" id="GO:0005829">
    <property type="term" value="C:cytosol"/>
    <property type="evidence" value="ECO:0007669"/>
    <property type="project" value="TreeGrafter"/>
</dbReference>
<dbReference type="InterPro" id="IPR023214">
    <property type="entry name" value="HAD_sf"/>
</dbReference>
<dbReference type="SUPFAM" id="SSF56784">
    <property type="entry name" value="HAD-like"/>
    <property type="match status" value="1"/>
</dbReference>
<protein>
    <submittedName>
        <fullName evidence="1">5'-nucleotidase</fullName>
    </submittedName>
</protein>
<dbReference type="InterPro" id="IPR041492">
    <property type="entry name" value="HAD_2"/>
</dbReference>
<dbReference type="PANTHER" id="PTHR43434:SF20">
    <property type="entry name" value="5'-NUCLEOTIDASE"/>
    <property type="match status" value="1"/>
</dbReference>
<dbReference type="SFLD" id="SFLDG01129">
    <property type="entry name" value="C1.5:_HAD__Beta-PGM__Phosphata"/>
    <property type="match status" value="1"/>
</dbReference>
<dbReference type="InterPro" id="IPR050155">
    <property type="entry name" value="HAD-like_hydrolase_sf"/>
</dbReference>
<dbReference type="PATRIC" id="fig|1635277.3.peg.988"/>
<dbReference type="Pfam" id="PF13419">
    <property type="entry name" value="HAD_2"/>
    <property type="match status" value="1"/>
</dbReference>
<accession>A0A101I024</accession>
<dbReference type="InterPro" id="IPR023198">
    <property type="entry name" value="PGP-like_dom2"/>
</dbReference>
<organism evidence="1 2">
    <name type="scientific">candidate division TA06 bacterium 34_109</name>
    <dbReference type="NCBI Taxonomy" id="1635277"/>
    <lineage>
        <taxon>Bacteria</taxon>
        <taxon>Bacteria division TA06</taxon>
    </lineage>
</organism>
<dbReference type="AlphaFoldDB" id="A0A101I024"/>
<dbReference type="SFLD" id="SFLDS00003">
    <property type="entry name" value="Haloacid_Dehalogenase"/>
    <property type="match status" value="1"/>
</dbReference>
<reference evidence="2" key="1">
    <citation type="journal article" date="2015" name="MBio">
        <title>Genome-Resolved Metagenomic Analysis Reveals Roles for Candidate Phyla and Other Microbial Community Members in Biogeochemical Transformations in Oil Reservoirs.</title>
        <authorList>
            <person name="Hu P."/>
            <person name="Tom L."/>
            <person name="Singh A."/>
            <person name="Thomas B.C."/>
            <person name="Baker B.J."/>
            <person name="Piceno Y.M."/>
            <person name="Andersen G.L."/>
            <person name="Banfield J.F."/>
        </authorList>
    </citation>
    <scope>NUCLEOTIDE SEQUENCE [LARGE SCALE GENOMIC DNA]</scope>
</reference>
<gene>
    <name evidence="1" type="ORF">XE03_1624</name>
</gene>
<dbReference type="InterPro" id="IPR036412">
    <property type="entry name" value="HAD-like_sf"/>
</dbReference>
<sequence>MKNYKGVIFDLDGTLTDSKEGIIDSLDYSLKHFKVKVERESLGRYIGEPLFKIYREVLKTDDREKIDLAIRLYRENFEVEGMFKNRVYDGVERLLYELKLSGKDIFLATIKPTKFATKILTHFSLIKYFKGVLGTEMDGKNSSKEELIGLIIEKYKMDKNEVVMVGDRKSDYDGAKYNGIDSIIVGYGYIDENEKKLIEPTFFVDGILELKKILIGGKDG</sequence>
<dbReference type="Gene3D" id="1.10.150.240">
    <property type="entry name" value="Putative phosphatase, domain 2"/>
    <property type="match status" value="1"/>
</dbReference>